<evidence type="ECO:0000313" key="3">
    <source>
        <dbReference type="EMBL" id="CRK16221.1"/>
    </source>
</evidence>
<feature type="compositionally biased region" description="Basic and acidic residues" evidence="1">
    <location>
        <begin position="27"/>
        <end position="47"/>
    </location>
</feature>
<dbReference type="EMBL" id="CVQI01006669">
    <property type="protein sequence ID" value="CRK16221.1"/>
    <property type="molecule type" value="Genomic_DNA"/>
</dbReference>
<evidence type="ECO:0000313" key="6">
    <source>
        <dbReference type="Proteomes" id="UP000045706"/>
    </source>
</evidence>
<dbReference type="Proteomes" id="UP000044602">
    <property type="component" value="Unassembled WGS sequence"/>
</dbReference>
<dbReference type="Proteomes" id="UP000045706">
    <property type="component" value="Unassembled WGS sequence"/>
</dbReference>
<evidence type="ECO:0000313" key="4">
    <source>
        <dbReference type="EMBL" id="KAG7105532.1"/>
    </source>
</evidence>
<sequence length="68" mass="7803">MALGKMTVALAVAYAMAKFLDKDKTLLPDLDRPYEEPRSRRSSRRESYASSSRYSAQAPTSRRRGRYD</sequence>
<protein>
    <submittedName>
        <fullName evidence="3">Uncharacterized protein</fullName>
    </submittedName>
</protein>
<evidence type="ECO:0000256" key="1">
    <source>
        <dbReference type="SAM" id="MobiDB-lite"/>
    </source>
</evidence>
<reference evidence="4" key="2">
    <citation type="journal article" date="2021" name="Mol. Plant Pathol.">
        <title>A 20-kb lineage-specific genomic region tames virulence in pathogenic amphidiploid Verticillium longisporum.</title>
        <authorList>
            <person name="Harting R."/>
            <person name="Starke J."/>
            <person name="Kusch H."/>
            <person name="Poggeler S."/>
            <person name="Maurus I."/>
            <person name="Schluter R."/>
            <person name="Landesfeind M."/>
            <person name="Bulla I."/>
            <person name="Nowrousian M."/>
            <person name="de Jonge R."/>
            <person name="Stahlhut G."/>
            <person name="Hoff K.J."/>
            <person name="Asshauer K.P."/>
            <person name="Thurmer A."/>
            <person name="Stanke M."/>
            <person name="Daniel R."/>
            <person name="Morgenstern B."/>
            <person name="Thomma B.P.H.J."/>
            <person name="Kronstad J.W."/>
            <person name="Braus-Stromeyer S.A."/>
            <person name="Braus G.H."/>
        </authorList>
    </citation>
    <scope>NUCLEOTIDE SEQUENCE</scope>
    <source>
        <strain evidence="4">Vl32</strain>
    </source>
</reference>
<dbReference type="EMBL" id="CVQH01002113">
    <property type="protein sequence ID" value="CRK08855.1"/>
    <property type="molecule type" value="Genomic_DNA"/>
</dbReference>
<dbReference type="EMBL" id="JAEMWZ010000797">
    <property type="protein sequence ID" value="KAG7105532.1"/>
    <property type="molecule type" value="Genomic_DNA"/>
</dbReference>
<feature type="region of interest" description="Disordered" evidence="1">
    <location>
        <begin position="27"/>
        <end position="68"/>
    </location>
</feature>
<reference evidence="5 6" key="1">
    <citation type="submission" date="2015-05" db="EMBL/GenBank/DDBJ databases">
        <authorList>
            <person name="Fogelqvist Johan"/>
        </authorList>
    </citation>
    <scope>NUCLEOTIDE SEQUENCE [LARGE SCALE GENOMIC DNA]</scope>
    <source>
        <strain evidence="2">VL1</strain>
        <strain evidence="3">VL2</strain>
    </source>
</reference>
<dbReference type="Proteomes" id="UP000689129">
    <property type="component" value="Unassembled WGS sequence"/>
</dbReference>
<organism evidence="3 6">
    <name type="scientific">Verticillium longisporum</name>
    <name type="common">Verticillium dahliae var. longisporum</name>
    <dbReference type="NCBI Taxonomy" id="100787"/>
    <lineage>
        <taxon>Eukaryota</taxon>
        <taxon>Fungi</taxon>
        <taxon>Dikarya</taxon>
        <taxon>Ascomycota</taxon>
        <taxon>Pezizomycotina</taxon>
        <taxon>Sordariomycetes</taxon>
        <taxon>Hypocreomycetidae</taxon>
        <taxon>Glomerellales</taxon>
        <taxon>Plectosphaerellaceae</taxon>
        <taxon>Verticillium</taxon>
    </lineage>
</organism>
<evidence type="ECO:0000313" key="2">
    <source>
        <dbReference type="EMBL" id="CRK08855.1"/>
    </source>
</evidence>
<proteinExistence type="predicted"/>
<accession>A0A0G4L2K1</accession>
<gene>
    <name evidence="2" type="ORF">BN1708_009829</name>
    <name evidence="3" type="ORF">BN1723_010904</name>
    <name evidence="4" type="ORF">HYQ45_018527</name>
</gene>
<keyword evidence="5" id="KW-1185">Reference proteome</keyword>
<evidence type="ECO:0000313" key="5">
    <source>
        <dbReference type="Proteomes" id="UP000044602"/>
    </source>
</evidence>
<dbReference type="AlphaFoldDB" id="A0A0G4L2K1"/>
<name>A0A0G4L2K1_VERLO</name>
<feature type="compositionally biased region" description="Low complexity" evidence="1">
    <location>
        <begin position="48"/>
        <end position="59"/>
    </location>
</feature>